<protein>
    <submittedName>
        <fullName evidence="1">Uncharacterized protein</fullName>
    </submittedName>
</protein>
<dbReference type="EMBL" id="MWPV01000006">
    <property type="protein sequence ID" value="OUL56495.1"/>
    <property type="molecule type" value="Genomic_DNA"/>
</dbReference>
<proteinExistence type="predicted"/>
<sequence>MFIALILWAAPVYAIDVLALYKDDQAVRTHLRTLPKNEVKEYITQVMLPGDQVRLEQVEQLLKTTENLSSEEYFAAAMIMQHGSDPAHYKMAMELSQKARALDPSNKNASWLSCAAEDRYLQKIDQPQIWGTQLYRKMNAEGTHEIYYLENFDKNARSDEQRVQCGIPTLAGIEAKLEKMATLTDRNKQYRLWKTGT</sequence>
<organism evidence="1 2">
    <name type="scientific">Pseudoalteromonas ulvae</name>
    <dbReference type="NCBI Taxonomy" id="107327"/>
    <lineage>
        <taxon>Bacteria</taxon>
        <taxon>Pseudomonadati</taxon>
        <taxon>Pseudomonadota</taxon>
        <taxon>Gammaproteobacteria</taxon>
        <taxon>Alteromonadales</taxon>
        <taxon>Pseudoalteromonadaceae</taxon>
        <taxon>Pseudoalteromonas</taxon>
    </lineage>
</organism>
<gene>
    <name evidence="1" type="ORF">B1199_17690</name>
</gene>
<keyword evidence="2" id="KW-1185">Reference proteome</keyword>
<accession>A0A244CLN4</accession>
<evidence type="ECO:0000313" key="2">
    <source>
        <dbReference type="Proteomes" id="UP000194841"/>
    </source>
</evidence>
<evidence type="ECO:0000313" key="1">
    <source>
        <dbReference type="EMBL" id="OUL56495.1"/>
    </source>
</evidence>
<dbReference type="Proteomes" id="UP000194841">
    <property type="component" value="Unassembled WGS sequence"/>
</dbReference>
<comment type="caution">
    <text evidence="1">The sequence shown here is derived from an EMBL/GenBank/DDBJ whole genome shotgun (WGS) entry which is preliminary data.</text>
</comment>
<dbReference type="AlphaFoldDB" id="A0A244CLN4"/>
<reference evidence="1 2" key="1">
    <citation type="submission" date="2017-02" db="EMBL/GenBank/DDBJ databases">
        <title>Pseudoalteromonas ulvae TC14 Genome.</title>
        <authorList>
            <person name="Molmeret M."/>
        </authorList>
    </citation>
    <scope>NUCLEOTIDE SEQUENCE [LARGE SCALE GENOMIC DNA]</scope>
    <source>
        <strain evidence="1">TC14</strain>
    </source>
</reference>
<name>A0A244CLN4_PSEDV</name>